<dbReference type="PANTHER" id="PTHR43459:SF1">
    <property type="entry name" value="EG:BACN32G11.4 PROTEIN"/>
    <property type="match status" value="1"/>
</dbReference>
<comment type="caution">
    <text evidence="2">The sequence shown here is derived from an EMBL/GenBank/DDBJ whole genome shotgun (WGS) entry which is preliminary data.</text>
</comment>
<dbReference type="SUPFAM" id="SSF52096">
    <property type="entry name" value="ClpP/crotonase"/>
    <property type="match status" value="1"/>
</dbReference>
<dbReference type="InterPro" id="IPR029045">
    <property type="entry name" value="ClpP/crotonase-like_dom_sf"/>
</dbReference>
<dbReference type="OrthoDB" id="254175at2"/>
<dbReference type="RefSeq" id="WP_128911880.1">
    <property type="nucleotide sequence ID" value="NZ_RDSM01000001.1"/>
</dbReference>
<dbReference type="Gene3D" id="3.90.226.10">
    <property type="entry name" value="2-enoyl-CoA Hydratase, Chain A, domain 1"/>
    <property type="match status" value="1"/>
</dbReference>
<dbReference type="CDD" id="cd06558">
    <property type="entry name" value="crotonase-like"/>
    <property type="match status" value="1"/>
</dbReference>
<dbReference type="PANTHER" id="PTHR43459">
    <property type="entry name" value="ENOYL-COA HYDRATASE"/>
    <property type="match status" value="1"/>
</dbReference>
<dbReference type="Proteomes" id="UP000289437">
    <property type="component" value="Unassembled WGS sequence"/>
</dbReference>
<evidence type="ECO:0000313" key="2">
    <source>
        <dbReference type="EMBL" id="RXH57763.1"/>
    </source>
</evidence>
<evidence type="ECO:0000313" key="3">
    <source>
        <dbReference type="Proteomes" id="UP000289437"/>
    </source>
</evidence>
<evidence type="ECO:0000256" key="1">
    <source>
        <dbReference type="RuleBase" id="RU003707"/>
    </source>
</evidence>
<proteinExistence type="inferred from homology"/>
<reference evidence="2 3" key="1">
    <citation type="submission" date="2018-11" db="EMBL/GenBank/DDBJ databases">
        <authorList>
            <person name="Mardanov A.V."/>
            <person name="Ravin N.V."/>
            <person name="Dedysh S.N."/>
        </authorList>
    </citation>
    <scope>NUCLEOTIDE SEQUENCE [LARGE SCALE GENOMIC DNA]</scope>
    <source>
        <strain evidence="2 3">AF10</strain>
    </source>
</reference>
<sequence length="274" mass="29809">MMNSTHGTLKFRSSDAVLFAAIDAPPLNMLGPELVSDLVELIQLLDKGEPYKVVVFSSANPNFFISHVDTTKIKEYRQAAAALTGEASIALLFRRLSRTKAVSIAQIEGRVRGAGSEFVMACDLRFGARETAILGQNEGGMGVLAGGGAAQYLSHLMGRGRALEIMLTADDYSADLAERYGWINRAVPQAEIDGFVSTMAHRIARFPARGLWEIKARMNDLTLNPEDNFRRDSDAFAQGLKDPEAQAVIQQAVEKGFGTSEEAELNLGRMLGEL</sequence>
<name>A0A4Q0T2D2_9BACT</name>
<dbReference type="PROSITE" id="PS00166">
    <property type="entry name" value="ENOYL_COA_HYDRATASE"/>
    <property type="match status" value="1"/>
</dbReference>
<dbReference type="Pfam" id="PF00378">
    <property type="entry name" value="ECH_1"/>
    <property type="match status" value="1"/>
</dbReference>
<dbReference type="GO" id="GO:0003824">
    <property type="term" value="F:catalytic activity"/>
    <property type="evidence" value="ECO:0007669"/>
    <property type="project" value="InterPro"/>
</dbReference>
<dbReference type="InterPro" id="IPR001753">
    <property type="entry name" value="Enoyl-CoA_hydra/iso"/>
</dbReference>
<comment type="similarity">
    <text evidence="1">Belongs to the enoyl-CoA hydratase/isomerase family.</text>
</comment>
<keyword evidence="3" id="KW-1185">Reference proteome</keyword>
<accession>A0A4Q0T2D2</accession>
<protein>
    <submittedName>
        <fullName evidence="2">Enoyl-CoA hydratase</fullName>
    </submittedName>
</protein>
<reference evidence="3" key="2">
    <citation type="submission" date="2019-02" db="EMBL/GenBank/DDBJ databases">
        <title>Granulicella sibirica sp. nov., a psychrotolerant acidobacterium isolated from an organic soil layer in forested tundra, West Siberia.</title>
        <authorList>
            <person name="Oshkin I.Y."/>
            <person name="Kulichevskaya I.S."/>
            <person name="Rijpstra W.I.C."/>
            <person name="Sinninghe Damste J.S."/>
            <person name="Rakitin A.L."/>
            <person name="Ravin N.V."/>
            <person name="Dedysh S.N."/>
        </authorList>
    </citation>
    <scope>NUCLEOTIDE SEQUENCE [LARGE SCALE GENOMIC DNA]</scope>
    <source>
        <strain evidence="3">AF10</strain>
    </source>
</reference>
<organism evidence="2 3">
    <name type="scientific">Granulicella sibirica</name>
    <dbReference type="NCBI Taxonomy" id="2479048"/>
    <lineage>
        <taxon>Bacteria</taxon>
        <taxon>Pseudomonadati</taxon>
        <taxon>Acidobacteriota</taxon>
        <taxon>Terriglobia</taxon>
        <taxon>Terriglobales</taxon>
        <taxon>Acidobacteriaceae</taxon>
        <taxon>Granulicella</taxon>
    </lineage>
</organism>
<gene>
    <name evidence="2" type="ORF">GRAN_1073</name>
</gene>
<dbReference type="AlphaFoldDB" id="A0A4Q0T2D2"/>
<dbReference type="InterPro" id="IPR018376">
    <property type="entry name" value="Enoyl-CoA_hyd/isom_CS"/>
</dbReference>
<dbReference type="EMBL" id="RDSM01000001">
    <property type="protein sequence ID" value="RXH57763.1"/>
    <property type="molecule type" value="Genomic_DNA"/>
</dbReference>